<keyword evidence="4" id="KW-0804">Transcription</keyword>
<dbReference type="KEGG" id="ddt:AAY81_02050"/>
<evidence type="ECO:0000256" key="2">
    <source>
        <dbReference type="ARBA" id="ARBA00023015"/>
    </source>
</evidence>
<dbReference type="AlphaFoldDB" id="A0A172RWN0"/>
<dbReference type="GO" id="GO:0003700">
    <property type="term" value="F:DNA-binding transcription factor activity"/>
    <property type="evidence" value="ECO:0007669"/>
    <property type="project" value="InterPro"/>
</dbReference>
<reference evidence="10" key="1">
    <citation type="submission" date="2016-10" db="EMBL/GenBank/DDBJ databases">
        <authorList>
            <person name="Varghese N."/>
        </authorList>
    </citation>
    <scope>NUCLEOTIDE SEQUENCE [LARGE SCALE GENOMIC DNA]</scope>
    <source>
        <strain evidence="10">DSM 21843</strain>
    </source>
</reference>
<dbReference type="Proteomes" id="UP000182975">
    <property type="component" value="Unassembled WGS sequence"/>
</dbReference>
<evidence type="ECO:0000256" key="7">
    <source>
        <dbReference type="ARBA" id="ARBA00047207"/>
    </source>
</evidence>
<dbReference type="InterPro" id="IPR000835">
    <property type="entry name" value="HTH_MarR-typ"/>
</dbReference>
<evidence type="ECO:0000313" key="10">
    <source>
        <dbReference type="Proteomes" id="UP000182975"/>
    </source>
</evidence>
<dbReference type="OrthoDB" id="5461037at2"/>
<organism evidence="9 10">
    <name type="scientific">Denitrobacterium detoxificans</name>
    <dbReference type="NCBI Taxonomy" id="79604"/>
    <lineage>
        <taxon>Bacteria</taxon>
        <taxon>Bacillati</taxon>
        <taxon>Actinomycetota</taxon>
        <taxon>Coriobacteriia</taxon>
        <taxon>Eggerthellales</taxon>
        <taxon>Eggerthellaceae</taxon>
        <taxon>Denitrobacterium</taxon>
    </lineage>
</organism>
<gene>
    <name evidence="9" type="ORF">SAMN02910314_01381</name>
</gene>
<evidence type="ECO:0000259" key="8">
    <source>
        <dbReference type="PROSITE" id="PS50995"/>
    </source>
</evidence>
<dbReference type="Pfam" id="PF22381">
    <property type="entry name" value="Staph_reg_Sar_Rot"/>
    <property type="match status" value="1"/>
</dbReference>
<dbReference type="PRINTS" id="PR00598">
    <property type="entry name" value="HTHMARR"/>
</dbReference>
<evidence type="ECO:0000256" key="4">
    <source>
        <dbReference type="ARBA" id="ARBA00023163"/>
    </source>
</evidence>
<comment type="subcellular location">
    <subcellularLocation>
        <location evidence="1">Cytoplasm</location>
    </subcellularLocation>
</comment>
<dbReference type="GO" id="GO:0003677">
    <property type="term" value="F:DNA binding"/>
    <property type="evidence" value="ECO:0007669"/>
    <property type="project" value="UniProtKB-KW"/>
</dbReference>
<evidence type="ECO:0000256" key="6">
    <source>
        <dbReference type="ARBA" id="ARBA00047188"/>
    </source>
</evidence>
<evidence type="ECO:0000256" key="5">
    <source>
        <dbReference type="ARBA" id="ARBA00046337"/>
    </source>
</evidence>
<evidence type="ECO:0000313" key="9">
    <source>
        <dbReference type="EMBL" id="SEO84709.1"/>
    </source>
</evidence>
<evidence type="ECO:0000256" key="1">
    <source>
        <dbReference type="ARBA" id="ARBA00004496"/>
    </source>
</evidence>
<feature type="domain" description="HTH marR-type" evidence="8">
    <location>
        <begin position="16"/>
        <end position="148"/>
    </location>
</feature>
<dbReference type="SMART" id="SM00347">
    <property type="entry name" value="HTH_MARR"/>
    <property type="match status" value="1"/>
</dbReference>
<name>A0A172RWN0_9ACTN</name>
<dbReference type="RefSeq" id="WP_082867805.1">
    <property type="nucleotide sequence ID" value="NZ_CP011402.1"/>
</dbReference>
<dbReference type="InterPro" id="IPR036388">
    <property type="entry name" value="WH-like_DNA-bd_sf"/>
</dbReference>
<keyword evidence="10" id="KW-1185">Reference proteome</keyword>
<dbReference type="Gene3D" id="1.10.10.10">
    <property type="entry name" value="Winged helix-like DNA-binding domain superfamily/Winged helix DNA-binding domain"/>
    <property type="match status" value="1"/>
</dbReference>
<dbReference type="PANTHER" id="PTHR42756">
    <property type="entry name" value="TRANSCRIPTIONAL REGULATOR, MARR"/>
    <property type="match status" value="1"/>
</dbReference>
<dbReference type="GO" id="GO:0005737">
    <property type="term" value="C:cytoplasm"/>
    <property type="evidence" value="ECO:0007669"/>
    <property type="project" value="UniProtKB-SubCell"/>
</dbReference>
<dbReference type="PROSITE" id="PS50995">
    <property type="entry name" value="HTH_MARR_2"/>
    <property type="match status" value="1"/>
</dbReference>
<sequence>MASSAYPAMAAHNLELDDLFSGTFQSVMRIEERALDNRYTQGLTITDIHTIVAVGLYERNPMNVCATRLDVTLATLTTAVNKLEKLGYVRRERSQEDRRKVLLSLTTQGRKAYRAHLLFHKRMISEALNGLTNEEQRVLAHALAKVKGFFDARA</sequence>
<keyword evidence="2" id="KW-0805">Transcription regulation</keyword>
<dbReference type="STRING" id="79604.AAY81_02050"/>
<dbReference type="EMBL" id="FOEC01000008">
    <property type="protein sequence ID" value="SEO84709.1"/>
    <property type="molecule type" value="Genomic_DNA"/>
</dbReference>
<dbReference type="PANTHER" id="PTHR42756:SF1">
    <property type="entry name" value="TRANSCRIPTIONAL REPRESSOR OF EMRAB OPERON"/>
    <property type="match status" value="1"/>
</dbReference>
<protein>
    <recommendedName>
        <fullName evidence="6">HTH-type transcriptional regulator SarZ</fullName>
    </recommendedName>
    <alternativeName>
        <fullName evidence="7">Staphylococcal accessory regulator Z</fullName>
    </alternativeName>
</protein>
<dbReference type="SUPFAM" id="SSF46785">
    <property type="entry name" value="Winged helix' DNA-binding domain"/>
    <property type="match status" value="1"/>
</dbReference>
<dbReference type="InterPro" id="IPR055166">
    <property type="entry name" value="Transc_reg_Sar_Rot_HTH"/>
</dbReference>
<comment type="similarity">
    <text evidence="5">Belongs to the SarZ family.</text>
</comment>
<dbReference type="InterPro" id="IPR036390">
    <property type="entry name" value="WH_DNA-bd_sf"/>
</dbReference>
<evidence type="ECO:0000256" key="3">
    <source>
        <dbReference type="ARBA" id="ARBA00023125"/>
    </source>
</evidence>
<proteinExistence type="inferred from homology"/>
<accession>A0A172RWN0</accession>
<keyword evidence="3" id="KW-0238">DNA-binding</keyword>